<evidence type="ECO:0000313" key="7">
    <source>
        <dbReference type="Proteomes" id="UP000594118"/>
    </source>
</evidence>
<feature type="region of interest" description="Disordered" evidence="4">
    <location>
        <begin position="31"/>
        <end position="55"/>
    </location>
</feature>
<protein>
    <submittedName>
        <fullName evidence="6">Transglycosylase SLT domain-containing protein</fullName>
    </submittedName>
</protein>
<accession>A0A7L9WP74</accession>
<dbReference type="SUPFAM" id="SSF48435">
    <property type="entry name" value="Bacterial muramidases"/>
    <property type="match status" value="1"/>
</dbReference>
<dbReference type="InterPro" id="IPR023346">
    <property type="entry name" value="Lysozyme-like_dom_sf"/>
</dbReference>
<dbReference type="PANTHER" id="PTHR37423">
    <property type="entry name" value="SOLUBLE LYTIC MUREIN TRANSGLYCOSYLASE-RELATED"/>
    <property type="match status" value="1"/>
</dbReference>
<evidence type="ECO:0000256" key="3">
    <source>
        <dbReference type="ARBA" id="ARBA00022729"/>
    </source>
</evidence>
<dbReference type="CDD" id="cd13401">
    <property type="entry name" value="Slt70-like"/>
    <property type="match status" value="1"/>
</dbReference>
<sequence>MTLPRYSAHFALSIALCAALALGLVALTRQGEKRQPSDATGAPEEGTGERPSVVGDLGTVVVDPEGALRRMPPRPLTWAMQAGQAGNWALAAEIAPRDGPAAVVLIEWMRLRDGLGTPQEVQAFLSAHPDWPGLALLRLRNEASMANASPDEIIAFYDGEMPQTGTGVISLAAALRARGAATQADGIIVQAWQTMPLTERDETTLYDEQGDLLRIFNRDRMEMLFWEGEQEDLDRMRPRVSDRDWALTQARRLARVGAPGTAEAIAAMPVADRKDGALVYGRFKALVAVGKTEQARLLMRVQSRIPEGLGNPEAWAGERRNYVREELRRGDLKLAYDLAAHHQLSEGSAFADLEWLAGFIALRKLDQPRVALNHFLKLADGVETPISLGRAYYWMGRAYEALGEADHATAAYTEGGRYQSSYYGLLAAERGGVPFDASLGGQGDPVDWRVPEVTDSLLRQASALLMASGQPAQADMFLMQMADVESPEVLNRVGAMLEAKGDAHMQVMLGKRAASRGIVLPRHYYPLHPMAQLPLPVPPELALSIARRESEFAAGVSSGVGAGGLMQLMPATAKEVAQKLGIDDHDQEKLLGDWQHNATLGSAYLAQLAQRFSGNVVLMSIGYNAGPGRAGQWIDQFGDPRDPTVDIVDWVEGIPYSETRNYVQRVAESLPIYRARLGRDPLPVPFSAELKGSTLLPLAPESE</sequence>
<dbReference type="InterPro" id="IPR008939">
    <property type="entry name" value="Lytic_TGlycosylase_superhlx_U"/>
</dbReference>
<dbReference type="PROSITE" id="PS00922">
    <property type="entry name" value="TRANSGLYCOSYLASE"/>
    <property type="match status" value="1"/>
</dbReference>
<evidence type="ECO:0000313" key="6">
    <source>
        <dbReference type="EMBL" id="QOL81763.1"/>
    </source>
</evidence>
<dbReference type="Gene3D" id="1.10.530.10">
    <property type="match status" value="1"/>
</dbReference>
<evidence type="ECO:0000256" key="2">
    <source>
        <dbReference type="ARBA" id="ARBA00009387"/>
    </source>
</evidence>
<dbReference type="GO" id="GO:0004553">
    <property type="term" value="F:hydrolase activity, hydrolyzing O-glycosyl compounds"/>
    <property type="evidence" value="ECO:0007669"/>
    <property type="project" value="InterPro"/>
</dbReference>
<gene>
    <name evidence="6" type="ORF">F3W81_13590</name>
</gene>
<dbReference type="GO" id="GO:0008933">
    <property type="term" value="F:peptidoglycan lytic transglycosylase activity"/>
    <property type="evidence" value="ECO:0007669"/>
    <property type="project" value="InterPro"/>
</dbReference>
<dbReference type="EMBL" id="CP045201">
    <property type="protein sequence ID" value="QOL81763.1"/>
    <property type="molecule type" value="Genomic_DNA"/>
</dbReference>
<dbReference type="Pfam" id="PF01464">
    <property type="entry name" value="SLT"/>
    <property type="match status" value="1"/>
</dbReference>
<dbReference type="KEGG" id="pshq:F3W81_13590"/>
<keyword evidence="3" id="KW-0732">Signal</keyword>
<dbReference type="InterPro" id="IPR000189">
    <property type="entry name" value="Transglyc_AS"/>
</dbReference>
<organism evidence="6 7">
    <name type="scientific">Pseudooceanicola spongiae</name>
    <dbReference type="NCBI Taxonomy" id="2613965"/>
    <lineage>
        <taxon>Bacteria</taxon>
        <taxon>Pseudomonadati</taxon>
        <taxon>Pseudomonadota</taxon>
        <taxon>Alphaproteobacteria</taxon>
        <taxon>Rhodobacterales</taxon>
        <taxon>Paracoccaceae</taxon>
        <taxon>Pseudooceanicola</taxon>
    </lineage>
</organism>
<dbReference type="RefSeq" id="WP_193079678.1">
    <property type="nucleotide sequence ID" value="NZ_CP045201.1"/>
</dbReference>
<dbReference type="GO" id="GO:0016020">
    <property type="term" value="C:membrane"/>
    <property type="evidence" value="ECO:0007669"/>
    <property type="project" value="InterPro"/>
</dbReference>
<dbReference type="AlphaFoldDB" id="A0A7L9WP74"/>
<reference evidence="6 7" key="1">
    <citation type="submission" date="2019-10" db="EMBL/GenBank/DDBJ databases">
        <title>Pseudopuniceibacterium sp. HQ09 islated from Antarctica.</title>
        <authorList>
            <person name="Liao L."/>
            <person name="Su S."/>
            <person name="Chen B."/>
            <person name="Yu Y."/>
        </authorList>
    </citation>
    <scope>NUCLEOTIDE SEQUENCE [LARGE SCALE GENOMIC DNA]</scope>
    <source>
        <strain evidence="6 7">HQ09</strain>
    </source>
</reference>
<evidence type="ECO:0000256" key="4">
    <source>
        <dbReference type="SAM" id="MobiDB-lite"/>
    </source>
</evidence>
<dbReference type="Proteomes" id="UP000594118">
    <property type="component" value="Chromosome"/>
</dbReference>
<dbReference type="Gene3D" id="1.25.20.10">
    <property type="entry name" value="Bacterial muramidases"/>
    <property type="match status" value="1"/>
</dbReference>
<feature type="domain" description="Transglycosylase SLT" evidence="5">
    <location>
        <begin position="537"/>
        <end position="639"/>
    </location>
</feature>
<comment type="similarity">
    <text evidence="2">Belongs to the virb1 family.</text>
</comment>
<keyword evidence="7" id="KW-1185">Reference proteome</keyword>
<dbReference type="InterPro" id="IPR008258">
    <property type="entry name" value="Transglycosylase_SLT_dom_1"/>
</dbReference>
<dbReference type="GO" id="GO:0042597">
    <property type="term" value="C:periplasmic space"/>
    <property type="evidence" value="ECO:0007669"/>
    <property type="project" value="InterPro"/>
</dbReference>
<dbReference type="PANTHER" id="PTHR37423:SF2">
    <property type="entry name" value="MEMBRANE-BOUND LYTIC MUREIN TRANSGLYCOSYLASE C"/>
    <property type="match status" value="1"/>
</dbReference>
<evidence type="ECO:0000259" key="5">
    <source>
        <dbReference type="Pfam" id="PF01464"/>
    </source>
</evidence>
<evidence type="ECO:0000256" key="1">
    <source>
        <dbReference type="ARBA" id="ARBA00007734"/>
    </source>
</evidence>
<name>A0A7L9WP74_9RHOB</name>
<dbReference type="SUPFAM" id="SSF53955">
    <property type="entry name" value="Lysozyme-like"/>
    <property type="match status" value="1"/>
</dbReference>
<comment type="similarity">
    <text evidence="1">Belongs to the transglycosylase Slt family.</text>
</comment>
<dbReference type="GO" id="GO:0000270">
    <property type="term" value="P:peptidoglycan metabolic process"/>
    <property type="evidence" value="ECO:0007669"/>
    <property type="project" value="InterPro"/>
</dbReference>
<proteinExistence type="inferred from homology"/>